<dbReference type="AlphaFoldDB" id="A0A7Y6NKI3"/>
<keyword evidence="2" id="KW-1185">Reference proteome</keyword>
<gene>
    <name evidence="1" type="ORF">HQN59_03830</name>
</gene>
<accession>A0A7Y6NKI3</accession>
<proteinExistence type="predicted"/>
<sequence length="321" mass="34831">MPLSAPAAPPELACGNCGRRMQVLRLDGHYGSRVEIDTCSACHLIWFDGFESVRLAPTGMLALLDALAEAQREPHQLLGKHARCPRCAGRLKTIHNRSRWGPTLQLECVRGHGAYQTFAQFLSEKGLVRALGSGDRAALLAAGNLWCVNCGAPLGARDARCTYCDSLPGMVDVARLARALDPEGATEAHAVHATRASHTAFECLACGAPLPKDRAASCSSCGATLAVAQLAQAHAAVSALGALLHEHARNPAPHVVARRLEALEADLPRRRDWAREMQADADRRLGHDPEPERDGWEGRRHIGWVIDAAQALWSLLWRSWR</sequence>
<dbReference type="InterPro" id="IPR036280">
    <property type="entry name" value="Multihaem_cyt_sf"/>
</dbReference>
<organism evidence="1 2">
    <name type="scientific">Piscinibacter koreensis</name>
    <dbReference type="NCBI Taxonomy" id="2742824"/>
    <lineage>
        <taxon>Bacteria</taxon>
        <taxon>Pseudomonadati</taxon>
        <taxon>Pseudomonadota</taxon>
        <taxon>Betaproteobacteria</taxon>
        <taxon>Burkholderiales</taxon>
        <taxon>Sphaerotilaceae</taxon>
        <taxon>Piscinibacter</taxon>
    </lineage>
</organism>
<comment type="caution">
    <text evidence="1">The sequence shown here is derived from an EMBL/GenBank/DDBJ whole genome shotgun (WGS) entry which is preliminary data.</text>
</comment>
<dbReference type="RefSeq" id="WP_176066180.1">
    <property type="nucleotide sequence ID" value="NZ_JABWMJ010000001.1"/>
</dbReference>
<dbReference type="Proteomes" id="UP000529637">
    <property type="component" value="Unassembled WGS sequence"/>
</dbReference>
<name>A0A7Y6NKI3_9BURK</name>
<protein>
    <submittedName>
        <fullName evidence="1">Zf-TFIIB domain-containing protein</fullName>
    </submittedName>
</protein>
<reference evidence="1 2" key="1">
    <citation type="submission" date="2020-06" db="EMBL/GenBank/DDBJ databases">
        <title>Schlegella sp. ID0723 isolated from air conditioner.</title>
        <authorList>
            <person name="Kim D.Y."/>
            <person name="Kim D.-U."/>
        </authorList>
    </citation>
    <scope>NUCLEOTIDE SEQUENCE [LARGE SCALE GENOMIC DNA]</scope>
    <source>
        <strain evidence="1 2">ID0723</strain>
    </source>
</reference>
<dbReference type="SUPFAM" id="SSF48695">
    <property type="entry name" value="Multiheme cytochromes"/>
    <property type="match status" value="1"/>
</dbReference>
<evidence type="ECO:0000313" key="1">
    <source>
        <dbReference type="EMBL" id="NUZ04885.1"/>
    </source>
</evidence>
<evidence type="ECO:0000313" key="2">
    <source>
        <dbReference type="Proteomes" id="UP000529637"/>
    </source>
</evidence>
<dbReference type="EMBL" id="JABWMJ010000001">
    <property type="protein sequence ID" value="NUZ04885.1"/>
    <property type="molecule type" value="Genomic_DNA"/>
</dbReference>